<dbReference type="EMBL" id="FJOG01000052">
    <property type="protein sequence ID" value="CZR68241.1"/>
    <property type="molecule type" value="Genomic_DNA"/>
</dbReference>
<feature type="compositionally biased region" description="Basic residues" evidence="1">
    <location>
        <begin position="302"/>
        <end position="312"/>
    </location>
</feature>
<dbReference type="Proteomes" id="UP000184330">
    <property type="component" value="Unassembled WGS sequence"/>
</dbReference>
<organism evidence="2 3">
    <name type="scientific">Phialocephala subalpina</name>
    <dbReference type="NCBI Taxonomy" id="576137"/>
    <lineage>
        <taxon>Eukaryota</taxon>
        <taxon>Fungi</taxon>
        <taxon>Dikarya</taxon>
        <taxon>Ascomycota</taxon>
        <taxon>Pezizomycotina</taxon>
        <taxon>Leotiomycetes</taxon>
        <taxon>Helotiales</taxon>
        <taxon>Mollisiaceae</taxon>
        <taxon>Phialocephala</taxon>
        <taxon>Phialocephala fortinii species complex</taxon>
    </lineage>
</organism>
<feature type="compositionally biased region" description="Polar residues" evidence="1">
    <location>
        <begin position="282"/>
        <end position="293"/>
    </location>
</feature>
<evidence type="ECO:0000313" key="3">
    <source>
        <dbReference type="Proteomes" id="UP000184330"/>
    </source>
</evidence>
<reference evidence="2 3" key="1">
    <citation type="submission" date="2016-03" db="EMBL/GenBank/DDBJ databases">
        <authorList>
            <person name="Ploux O."/>
        </authorList>
    </citation>
    <scope>NUCLEOTIDE SEQUENCE [LARGE SCALE GENOMIC DNA]</scope>
    <source>
        <strain evidence="2 3">UAMH 11012</strain>
    </source>
</reference>
<accession>A0A1L7XT74</accession>
<evidence type="ECO:0000256" key="1">
    <source>
        <dbReference type="SAM" id="MobiDB-lite"/>
    </source>
</evidence>
<dbReference type="AlphaFoldDB" id="A0A1L7XT74"/>
<evidence type="ECO:0000313" key="2">
    <source>
        <dbReference type="EMBL" id="CZR68241.1"/>
    </source>
</evidence>
<feature type="compositionally biased region" description="Basic and acidic residues" evidence="1">
    <location>
        <begin position="261"/>
        <end position="277"/>
    </location>
</feature>
<name>A0A1L7XT74_9HELO</name>
<sequence>MGGLHNLIGEKVAQDKGYVRWRYLVLDPTKEQINIAPSSSVFIFISLHLHQSSSSSVFIFISLHLHQSSSLPSPVVRINLHLFVSTKSIILQYSFKHVFSRFYIGNGPRPSKPYKANVPRIRRFGSTKTMCGYQCYGRLASDPSKTWSHRYKVALCEFATCTIAGDQLRISLSPTLLAELKGNLLRHERHVLDISRNRSLTEHILNSVFSRSLEPSTVCSPSSIQQLRLMASTAILQESLEVPSVPLLNQAQLRAASLRRGSGEGRGHQDGHKEISSDGHYSVNTNCNHNTCDTGDEDPRPAKRRKPRAALG</sequence>
<keyword evidence="3" id="KW-1185">Reference proteome</keyword>
<protein>
    <submittedName>
        <fullName evidence="2">Uncharacterized protein</fullName>
    </submittedName>
</protein>
<gene>
    <name evidence="2" type="ORF">PAC_18140</name>
</gene>
<feature type="region of interest" description="Disordered" evidence="1">
    <location>
        <begin position="258"/>
        <end position="312"/>
    </location>
</feature>
<proteinExistence type="predicted"/>